<organism evidence="1 2">
    <name type="scientific">Pleurodeles waltl</name>
    <name type="common">Iberian ribbed newt</name>
    <dbReference type="NCBI Taxonomy" id="8319"/>
    <lineage>
        <taxon>Eukaryota</taxon>
        <taxon>Metazoa</taxon>
        <taxon>Chordata</taxon>
        <taxon>Craniata</taxon>
        <taxon>Vertebrata</taxon>
        <taxon>Euteleostomi</taxon>
        <taxon>Amphibia</taxon>
        <taxon>Batrachia</taxon>
        <taxon>Caudata</taxon>
        <taxon>Salamandroidea</taxon>
        <taxon>Salamandridae</taxon>
        <taxon>Pleurodelinae</taxon>
        <taxon>Pleurodeles</taxon>
    </lineage>
</organism>
<keyword evidence="2" id="KW-1185">Reference proteome</keyword>
<reference evidence="1" key="1">
    <citation type="journal article" date="2022" name="bioRxiv">
        <title>Sequencing and chromosome-scale assembly of the giantPleurodeles waltlgenome.</title>
        <authorList>
            <person name="Brown T."/>
            <person name="Elewa A."/>
            <person name="Iarovenko S."/>
            <person name="Subramanian E."/>
            <person name="Araus A.J."/>
            <person name="Petzold A."/>
            <person name="Susuki M."/>
            <person name="Suzuki K.-i.T."/>
            <person name="Hayashi T."/>
            <person name="Toyoda A."/>
            <person name="Oliveira C."/>
            <person name="Osipova E."/>
            <person name="Leigh N.D."/>
            <person name="Simon A."/>
            <person name="Yun M.H."/>
        </authorList>
    </citation>
    <scope>NUCLEOTIDE SEQUENCE</scope>
    <source>
        <strain evidence="1">20211129_DDA</strain>
        <tissue evidence="1">Liver</tissue>
    </source>
</reference>
<comment type="caution">
    <text evidence="1">The sequence shown here is derived from an EMBL/GenBank/DDBJ whole genome shotgun (WGS) entry which is preliminary data.</text>
</comment>
<gene>
    <name evidence="1" type="ORF">NDU88_001802</name>
</gene>
<dbReference type="Proteomes" id="UP001066276">
    <property type="component" value="Chromosome 9"/>
</dbReference>
<evidence type="ECO:0000313" key="1">
    <source>
        <dbReference type="EMBL" id="KAJ1104390.1"/>
    </source>
</evidence>
<evidence type="ECO:0000313" key="2">
    <source>
        <dbReference type="Proteomes" id="UP001066276"/>
    </source>
</evidence>
<name>A0AAV7MVN0_PLEWA</name>
<proteinExistence type="predicted"/>
<accession>A0AAV7MVN0</accession>
<dbReference type="AlphaFoldDB" id="A0AAV7MVN0"/>
<sequence>MTDPRGTFYEGQFGVPESEEEQFAMECPCRKLQDDTAFKLEAEVRWEELLLALTQLHTGSTLGPNGLPAQIFKRTAGEIARLLHKMYLAGYKVGELLRDLCTASIVLITKAGKALGAVGLI</sequence>
<protein>
    <submittedName>
        <fullName evidence="1">Uncharacterized protein</fullName>
    </submittedName>
</protein>
<dbReference type="EMBL" id="JANPWB010000013">
    <property type="protein sequence ID" value="KAJ1104390.1"/>
    <property type="molecule type" value="Genomic_DNA"/>
</dbReference>